<evidence type="ECO:0000256" key="10">
    <source>
        <dbReference type="ARBA" id="ARBA00023180"/>
    </source>
</evidence>
<evidence type="ECO:0000256" key="8">
    <source>
        <dbReference type="ARBA" id="ARBA00023034"/>
    </source>
</evidence>
<dbReference type="Proteomes" id="UP001347796">
    <property type="component" value="Unassembled WGS sequence"/>
</dbReference>
<comment type="similarity">
    <text evidence="2 11">Belongs to the glycosyltransferase 31 family.</text>
</comment>
<keyword evidence="4" id="KW-0808">Transferase</keyword>
<evidence type="ECO:0000256" key="9">
    <source>
        <dbReference type="ARBA" id="ARBA00023136"/>
    </source>
</evidence>
<evidence type="ECO:0000256" key="3">
    <source>
        <dbReference type="ARBA" id="ARBA00022676"/>
    </source>
</evidence>
<accession>A0AAN8K829</accession>
<keyword evidence="8 11" id="KW-0333">Golgi apparatus</keyword>
<dbReference type="GO" id="GO:0006493">
    <property type="term" value="P:protein O-linked glycosylation"/>
    <property type="evidence" value="ECO:0007669"/>
    <property type="project" value="TreeGrafter"/>
</dbReference>
<dbReference type="PANTHER" id="PTHR11214">
    <property type="entry name" value="BETA-1,3-N-ACETYLGLUCOSAMINYLTRANSFERASE"/>
    <property type="match status" value="1"/>
</dbReference>
<keyword evidence="7 11" id="KW-1133">Transmembrane helix</keyword>
<evidence type="ECO:0000256" key="7">
    <source>
        <dbReference type="ARBA" id="ARBA00022989"/>
    </source>
</evidence>
<dbReference type="EC" id="2.4.1.-" evidence="11"/>
<keyword evidence="5 11" id="KW-0812">Transmembrane</keyword>
<evidence type="ECO:0000256" key="5">
    <source>
        <dbReference type="ARBA" id="ARBA00022692"/>
    </source>
</evidence>
<dbReference type="AlphaFoldDB" id="A0AAN8K829"/>
<keyword evidence="10" id="KW-0325">Glycoprotein</keyword>
<keyword evidence="3 11" id="KW-0328">Glycosyltransferase</keyword>
<feature type="transmembrane region" description="Helical" evidence="11">
    <location>
        <begin position="12"/>
        <end position="31"/>
    </location>
</feature>
<organism evidence="12 13">
    <name type="scientific">Patella caerulea</name>
    <name type="common">Rayed Mediterranean limpet</name>
    <dbReference type="NCBI Taxonomy" id="87958"/>
    <lineage>
        <taxon>Eukaryota</taxon>
        <taxon>Metazoa</taxon>
        <taxon>Spiralia</taxon>
        <taxon>Lophotrochozoa</taxon>
        <taxon>Mollusca</taxon>
        <taxon>Gastropoda</taxon>
        <taxon>Patellogastropoda</taxon>
        <taxon>Patelloidea</taxon>
        <taxon>Patellidae</taxon>
        <taxon>Patella</taxon>
    </lineage>
</organism>
<keyword evidence="9 11" id="KW-0472">Membrane</keyword>
<dbReference type="PANTHER" id="PTHR11214:SF376">
    <property type="entry name" value="HEXOSYLTRANSFERASE"/>
    <property type="match status" value="1"/>
</dbReference>
<name>A0AAN8K829_PATCE</name>
<evidence type="ECO:0000313" key="13">
    <source>
        <dbReference type="Proteomes" id="UP001347796"/>
    </source>
</evidence>
<dbReference type="InterPro" id="IPR002659">
    <property type="entry name" value="Glyco_trans_31"/>
</dbReference>
<protein>
    <recommendedName>
        <fullName evidence="11">Hexosyltransferase</fullName>
        <ecNumber evidence="11">2.4.1.-</ecNumber>
    </recommendedName>
</protein>
<evidence type="ECO:0000256" key="6">
    <source>
        <dbReference type="ARBA" id="ARBA00022968"/>
    </source>
</evidence>
<dbReference type="EMBL" id="JAZGQO010000002">
    <property type="protein sequence ID" value="KAK6190467.1"/>
    <property type="molecule type" value="Genomic_DNA"/>
</dbReference>
<dbReference type="Pfam" id="PF01762">
    <property type="entry name" value="Galactosyl_T"/>
    <property type="match status" value="1"/>
</dbReference>
<dbReference type="FunFam" id="3.90.550.50:FF:000001">
    <property type="entry name" value="Hexosyltransferase"/>
    <property type="match status" value="1"/>
</dbReference>
<dbReference type="GO" id="GO:0000139">
    <property type="term" value="C:Golgi membrane"/>
    <property type="evidence" value="ECO:0007669"/>
    <property type="project" value="UniProtKB-SubCell"/>
</dbReference>
<gene>
    <name evidence="12" type="ORF">SNE40_002329</name>
</gene>
<evidence type="ECO:0000256" key="4">
    <source>
        <dbReference type="ARBA" id="ARBA00022679"/>
    </source>
</evidence>
<dbReference type="Gene3D" id="3.90.550.50">
    <property type="match status" value="1"/>
</dbReference>
<proteinExistence type="inferred from homology"/>
<comment type="subcellular location">
    <subcellularLocation>
        <location evidence="1 11">Golgi apparatus membrane</location>
        <topology evidence="1 11">Single-pass type II membrane protein</topology>
    </subcellularLocation>
</comment>
<keyword evidence="6 11" id="KW-0735">Signal-anchor</keyword>
<sequence length="367" mass="42859">MVTLNIHRNIIIHVCLFSVIILLSYVIYILISESHPPKETKTELGGSYENTSTISSTTYKTRLWPRHITYTHYPLTISSPYVINSPNVCKNVKNLAFIAIVHTATDHFQRRRLIRETWANKNLFKSISTRIVFVFGLTKDKEVQALLENEQVIHGDIIQGDFLDHYHNLTHKGVLAFRWVSEYCSHAKLIVKVDDDIFVNPFLLIQDLLPSYKNVTRFMMGHLRRKGTSWIMRGETDKWYARKQLFKGYIYYPVPYCNGYFVLISPEIISALYRASALTPFFWVDDVYLYGLLPFKIGGVIHKDIRGYLSLSWSEGKLCYMNPKTCKLVAVNARQPELVEEMWMQILKHLSKQQRALINRDFIITRK</sequence>
<evidence type="ECO:0000256" key="2">
    <source>
        <dbReference type="ARBA" id="ARBA00008661"/>
    </source>
</evidence>
<comment type="caution">
    <text evidence="12">The sequence shown here is derived from an EMBL/GenBank/DDBJ whole genome shotgun (WGS) entry which is preliminary data.</text>
</comment>
<evidence type="ECO:0000256" key="1">
    <source>
        <dbReference type="ARBA" id="ARBA00004323"/>
    </source>
</evidence>
<reference evidence="12 13" key="1">
    <citation type="submission" date="2024-01" db="EMBL/GenBank/DDBJ databases">
        <title>The genome of the rayed Mediterranean limpet Patella caerulea (Linnaeus, 1758).</title>
        <authorList>
            <person name="Anh-Thu Weber A."/>
            <person name="Halstead-Nussloch G."/>
        </authorList>
    </citation>
    <scope>NUCLEOTIDE SEQUENCE [LARGE SCALE GENOMIC DNA]</scope>
    <source>
        <strain evidence="12">AATW-2023a</strain>
        <tissue evidence="12">Whole specimen</tissue>
    </source>
</reference>
<evidence type="ECO:0000256" key="11">
    <source>
        <dbReference type="RuleBase" id="RU363063"/>
    </source>
</evidence>
<dbReference type="GO" id="GO:0016758">
    <property type="term" value="F:hexosyltransferase activity"/>
    <property type="evidence" value="ECO:0007669"/>
    <property type="project" value="InterPro"/>
</dbReference>
<keyword evidence="13" id="KW-1185">Reference proteome</keyword>
<evidence type="ECO:0000313" key="12">
    <source>
        <dbReference type="EMBL" id="KAK6190467.1"/>
    </source>
</evidence>